<evidence type="ECO:0000256" key="9">
    <source>
        <dbReference type="ARBA" id="ARBA00023306"/>
    </source>
</evidence>
<name>A0A7G3ZK71_9SACH</name>
<keyword evidence="6" id="KW-0863">Zinc-finger</keyword>
<feature type="compositionally biased region" description="Polar residues" evidence="12">
    <location>
        <begin position="1"/>
        <end position="14"/>
    </location>
</feature>
<dbReference type="InterPro" id="IPR016181">
    <property type="entry name" value="Acyl_CoA_acyltransferase"/>
</dbReference>
<evidence type="ECO:0000256" key="3">
    <source>
        <dbReference type="ARBA" id="ARBA00022043"/>
    </source>
</evidence>
<reference evidence="14 15" key="1">
    <citation type="submission" date="2020-06" db="EMBL/GenBank/DDBJ databases">
        <title>The yeast mating-type switching endonuclease HO is a domesticated member of an unorthodox homing genetic element family.</title>
        <authorList>
            <person name="Coughlan A.Y."/>
            <person name="Lombardi L."/>
            <person name="Braun-Galleani S."/>
            <person name="Martos A.R."/>
            <person name="Galeote V."/>
            <person name="Bigey F."/>
            <person name="Dequin S."/>
            <person name="Byrne K.P."/>
            <person name="Wolfe K.H."/>
        </authorList>
    </citation>
    <scope>NUCLEOTIDE SEQUENCE [LARGE SCALE GENOMIC DNA]</scope>
    <source>
        <strain evidence="14 15">CBS764</strain>
    </source>
</reference>
<dbReference type="GO" id="GO:0061733">
    <property type="term" value="F:protein-lysine-acetyltransferase activity"/>
    <property type="evidence" value="ECO:0007669"/>
    <property type="project" value="TreeGrafter"/>
</dbReference>
<evidence type="ECO:0000313" key="14">
    <source>
        <dbReference type="EMBL" id="QLL33907.1"/>
    </source>
</evidence>
<dbReference type="PROSITE" id="PS51186">
    <property type="entry name" value="GNAT"/>
    <property type="match status" value="1"/>
</dbReference>
<dbReference type="EMBL" id="CP059251">
    <property type="protein sequence ID" value="QLL33907.1"/>
    <property type="molecule type" value="Genomic_DNA"/>
</dbReference>
<dbReference type="AlphaFoldDB" id="A0A7G3ZK71"/>
<keyword evidence="5" id="KW-0479">Metal-binding</keyword>
<gene>
    <name evidence="14" type="ORF">HG536_0F02320</name>
</gene>
<evidence type="ECO:0000256" key="7">
    <source>
        <dbReference type="ARBA" id="ARBA00022833"/>
    </source>
</evidence>
<keyword evidence="7" id="KW-0862">Zinc</keyword>
<dbReference type="Proteomes" id="UP000515788">
    <property type="component" value="Chromosome 6"/>
</dbReference>
<keyword evidence="8" id="KW-0539">Nucleus</keyword>
<dbReference type="PANTHER" id="PTHR45884">
    <property type="entry name" value="N-ACETYLTRANSFERASE ECO"/>
    <property type="match status" value="1"/>
</dbReference>
<dbReference type="GO" id="GO:0008270">
    <property type="term" value="F:zinc ion binding"/>
    <property type="evidence" value="ECO:0007669"/>
    <property type="project" value="UniProtKB-KW"/>
</dbReference>
<keyword evidence="9" id="KW-0131">Cell cycle</keyword>
<evidence type="ECO:0000256" key="4">
    <source>
        <dbReference type="ARBA" id="ARBA00022679"/>
    </source>
</evidence>
<comment type="subcellular location">
    <subcellularLocation>
        <location evidence="1">Nucleus</location>
    </subcellularLocation>
</comment>
<dbReference type="KEGG" id="tgb:HG536_0F02320"/>
<evidence type="ECO:0000256" key="10">
    <source>
        <dbReference type="ARBA" id="ARBA00023315"/>
    </source>
</evidence>
<dbReference type="Pfam" id="PF13880">
    <property type="entry name" value="Acetyltransf_13"/>
    <property type="match status" value="1"/>
</dbReference>
<evidence type="ECO:0000256" key="12">
    <source>
        <dbReference type="SAM" id="MobiDB-lite"/>
    </source>
</evidence>
<accession>A0A7G3ZK71</accession>
<dbReference type="GO" id="GO:0005634">
    <property type="term" value="C:nucleus"/>
    <property type="evidence" value="ECO:0007669"/>
    <property type="project" value="UniProtKB-SubCell"/>
</dbReference>
<dbReference type="GO" id="GO:0007064">
    <property type="term" value="P:mitotic sister chromatid cohesion"/>
    <property type="evidence" value="ECO:0007669"/>
    <property type="project" value="TreeGrafter"/>
</dbReference>
<evidence type="ECO:0000259" key="13">
    <source>
        <dbReference type="PROSITE" id="PS51186"/>
    </source>
</evidence>
<feature type="domain" description="N-acetyltransferase" evidence="13">
    <location>
        <begin position="105"/>
        <end position="262"/>
    </location>
</feature>
<dbReference type="Pfam" id="PF13878">
    <property type="entry name" value="zf-C2H2_3"/>
    <property type="match status" value="1"/>
</dbReference>
<comment type="similarity">
    <text evidence="2">Belongs to the acetyltransferase family. ECO subfamily.</text>
</comment>
<evidence type="ECO:0000256" key="8">
    <source>
        <dbReference type="ARBA" id="ARBA00023242"/>
    </source>
</evidence>
<organism evidence="14 15">
    <name type="scientific">Torulaspora globosa</name>
    <dbReference type="NCBI Taxonomy" id="48254"/>
    <lineage>
        <taxon>Eukaryota</taxon>
        <taxon>Fungi</taxon>
        <taxon>Dikarya</taxon>
        <taxon>Ascomycota</taxon>
        <taxon>Saccharomycotina</taxon>
        <taxon>Saccharomycetes</taxon>
        <taxon>Saccharomycetales</taxon>
        <taxon>Saccharomycetaceae</taxon>
        <taxon>Torulaspora</taxon>
    </lineage>
</organism>
<evidence type="ECO:0000256" key="11">
    <source>
        <dbReference type="ARBA" id="ARBA00032212"/>
    </source>
</evidence>
<sequence length="262" mass="29345">MAAKSRSTIRSRSAGTKGGKLVQSRLHIGPQKTSLIKCCQCEMTYSPSALNDASAHRVYHDMHLKGRKWSSSWGTDVTSHQETVMLTPPSSSKSDSRFGQNERIVMIRAASAPEVKATMEIMNIVNDELNAPHDENEFWSLPGGQGKAFLYVKDNRAVGVVTVEVLGPSRGRWMVYESKSIIEHVRPTFLLGISRIWVCRTERHKNIATRLVEAARENTIYGRSIDKRQIAWSQPTDSGGKLAFRYNGTRHKSGKILIPCYI</sequence>
<evidence type="ECO:0000256" key="1">
    <source>
        <dbReference type="ARBA" id="ARBA00004123"/>
    </source>
</evidence>
<evidence type="ECO:0000256" key="6">
    <source>
        <dbReference type="ARBA" id="ARBA00022771"/>
    </source>
</evidence>
<dbReference type="GeneID" id="59327122"/>
<keyword evidence="10" id="KW-0012">Acyltransferase</keyword>
<dbReference type="PANTHER" id="PTHR45884:SF2">
    <property type="entry name" value="N-ACETYLTRANSFERASE ECO"/>
    <property type="match status" value="1"/>
</dbReference>
<evidence type="ECO:0000313" key="15">
    <source>
        <dbReference type="Proteomes" id="UP000515788"/>
    </source>
</evidence>
<dbReference type="RefSeq" id="XP_037140581.1">
    <property type="nucleotide sequence ID" value="XM_037284685.1"/>
</dbReference>
<dbReference type="InterPro" id="IPR028005">
    <property type="entry name" value="AcTrfase_ESCO_Znf_dom"/>
</dbReference>
<keyword evidence="15" id="KW-1185">Reference proteome</keyword>
<dbReference type="OrthoDB" id="428854at2759"/>
<evidence type="ECO:0000256" key="2">
    <source>
        <dbReference type="ARBA" id="ARBA00005816"/>
    </source>
</evidence>
<dbReference type="GO" id="GO:0000785">
    <property type="term" value="C:chromatin"/>
    <property type="evidence" value="ECO:0007669"/>
    <property type="project" value="TreeGrafter"/>
</dbReference>
<evidence type="ECO:0000256" key="5">
    <source>
        <dbReference type="ARBA" id="ARBA00022723"/>
    </source>
</evidence>
<feature type="region of interest" description="Disordered" evidence="12">
    <location>
        <begin position="1"/>
        <end position="22"/>
    </location>
</feature>
<dbReference type="InterPro" id="IPR028009">
    <property type="entry name" value="ESCO_Acetyltransf_dom"/>
</dbReference>
<dbReference type="InterPro" id="IPR000182">
    <property type="entry name" value="GNAT_dom"/>
</dbReference>
<dbReference type="SUPFAM" id="SSF55729">
    <property type="entry name" value="Acyl-CoA N-acyltransferases (Nat)"/>
    <property type="match status" value="1"/>
</dbReference>
<keyword evidence="4" id="KW-0808">Transferase</keyword>
<protein>
    <recommendedName>
        <fullName evidence="3">N-acetyltransferase ECO1</fullName>
    </recommendedName>
    <alternativeName>
        <fullName evidence="11">Establishment of cohesion protein 1</fullName>
    </alternativeName>
</protein>
<proteinExistence type="inferred from homology"/>